<keyword evidence="2" id="KW-0813">Transport</keyword>
<dbReference type="CDD" id="cd06173">
    <property type="entry name" value="MFS_MefA_like"/>
    <property type="match status" value="1"/>
</dbReference>
<feature type="domain" description="Major facilitator superfamily (MFS) profile" evidence="8">
    <location>
        <begin position="9"/>
        <end position="409"/>
    </location>
</feature>
<dbReference type="Pfam" id="PF07690">
    <property type="entry name" value="MFS_1"/>
    <property type="match status" value="1"/>
</dbReference>
<feature type="transmembrane region" description="Helical" evidence="7">
    <location>
        <begin position="290"/>
        <end position="310"/>
    </location>
</feature>
<evidence type="ECO:0000259" key="8">
    <source>
        <dbReference type="PROSITE" id="PS50850"/>
    </source>
</evidence>
<feature type="transmembrane region" description="Helical" evidence="7">
    <location>
        <begin position="316"/>
        <end position="341"/>
    </location>
</feature>
<evidence type="ECO:0000313" key="9">
    <source>
        <dbReference type="EMBL" id="SBW00996.1"/>
    </source>
</evidence>
<protein>
    <recommendedName>
        <fullName evidence="8">Major facilitator superfamily (MFS) profile domain-containing protein</fullName>
    </recommendedName>
</protein>
<comment type="subcellular location">
    <subcellularLocation>
        <location evidence="1">Cell membrane</location>
        <topology evidence="1">Multi-pass membrane protein</topology>
    </subcellularLocation>
</comment>
<evidence type="ECO:0000256" key="4">
    <source>
        <dbReference type="ARBA" id="ARBA00022692"/>
    </source>
</evidence>
<dbReference type="InterPro" id="IPR011701">
    <property type="entry name" value="MFS"/>
</dbReference>
<feature type="transmembrane region" description="Helical" evidence="7">
    <location>
        <begin position="42"/>
        <end position="63"/>
    </location>
</feature>
<feature type="transmembrane region" description="Helical" evidence="7">
    <location>
        <begin position="139"/>
        <end position="161"/>
    </location>
</feature>
<dbReference type="Gene3D" id="1.20.1250.20">
    <property type="entry name" value="MFS general substrate transporter like domains"/>
    <property type="match status" value="1"/>
</dbReference>
<evidence type="ECO:0000256" key="3">
    <source>
        <dbReference type="ARBA" id="ARBA00022475"/>
    </source>
</evidence>
<name>A0A212JNH4_9FIRM</name>
<dbReference type="PANTHER" id="PTHR43266">
    <property type="entry name" value="MACROLIDE-EFFLUX PROTEIN"/>
    <property type="match status" value="1"/>
</dbReference>
<keyword evidence="4 7" id="KW-0812">Transmembrane</keyword>
<feature type="transmembrane region" description="Helical" evidence="7">
    <location>
        <begin position="257"/>
        <end position="278"/>
    </location>
</feature>
<evidence type="ECO:0000256" key="2">
    <source>
        <dbReference type="ARBA" id="ARBA00022448"/>
    </source>
</evidence>
<feature type="transmembrane region" description="Helical" evidence="7">
    <location>
        <begin position="221"/>
        <end position="245"/>
    </location>
</feature>
<feature type="transmembrane region" description="Helical" evidence="7">
    <location>
        <begin position="353"/>
        <end position="376"/>
    </location>
</feature>
<dbReference type="GO" id="GO:0022857">
    <property type="term" value="F:transmembrane transporter activity"/>
    <property type="evidence" value="ECO:0007669"/>
    <property type="project" value="InterPro"/>
</dbReference>
<feature type="transmembrane region" description="Helical" evidence="7">
    <location>
        <begin position="382"/>
        <end position="405"/>
    </location>
</feature>
<dbReference type="InterPro" id="IPR020846">
    <property type="entry name" value="MFS_dom"/>
</dbReference>
<accession>A0A212JNH4</accession>
<evidence type="ECO:0000256" key="5">
    <source>
        <dbReference type="ARBA" id="ARBA00022989"/>
    </source>
</evidence>
<feature type="transmembrane region" description="Helical" evidence="7">
    <location>
        <begin position="167"/>
        <end position="186"/>
    </location>
</feature>
<sequence>MEQKLFTKNFTLLVIGQASSLFGNYILKFALSMYVLEVTGSAAIYASILAVATIPTILFSPLGGILADRANRRNIMVALDTLSGISLLFAAFLFSTGNGIAVTCVLLVTLSIMGAFESPTVQACVPQMQSGDNIIRGNAIVNQVAAISALIAPILGSVLYVTFGLKHVMSASIICFFLTALFEYFIKLEYIPVDNRNGVLAIVKHDFSVSMRFICKGQPGIFTMLLLIALVSFFVIGTAMVGLPYIVRTVLGLNAEYYGAAESALGFAAILGSIAAGLLTRKLKVRHLSIVLMVLGVLLIPSGSVFLAPISTIARYVINIIFFCGMQISACIFSIFSFSFIQQKTPDHLIGKVMAFVSTIAMCAQPLGQAVYGLLFDKFSEAIYLILIPAGVIIFIIGLSSTGFFKRLDSKSSAK</sequence>
<dbReference type="AlphaFoldDB" id="A0A212JNH4"/>
<keyword evidence="6 7" id="KW-0472">Membrane</keyword>
<evidence type="ECO:0000256" key="6">
    <source>
        <dbReference type="ARBA" id="ARBA00023136"/>
    </source>
</evidence>
<gene>
    <name evidence="9" type="ORF">KL86CLO1_11417</name>
</gene>
<keyword evidence="5 7" id="KW-1133">Transmembrane helix</keyword>
<organism evidence="9">
    <name type="scientific">uncultured Eubacteriales bacterium</name>
    <dbReference type="NCBI Taxonomy" id="172733"/>
    <lineage>
        <taxon>Bacteria</taxon>
        <taxon>Bacillati</taxon>
        <taxon>Bacillota</taxon>
        <taxon>Clostridia</taxon>
        <taxon>Eubacteriales</taxon>
        <taxon>environmental samples</taxon>
    </lineage>
</organism>
<dbReference type="GO" id="GO:0005886">
    <property type="term" value="C:plasma membrane"/>
    <property type="evidence" value="ECO:0007669"/>
    <property type="project" value="UniProtKB-SubCell"/>
</dbReference>
<dbReference type="SUPFAM" id="SSF103473">
    <property type="entry name" value="MFS general substrate transporter"/>
    <property type="match status" value="1"/>
</dbReference>
<proteinExistence type="predicted"/>
<dbReference type="PROSITE" id="PS50850">
    <property type="entry name" value="MFS"/>
    <property type="match status" value="1"/>
</dbReference>
<feature type="transmembrane region" description="Helical" evidence="7">
    <location>
        <begin position="12"/>
        <end position="36"/>
    </location>
</feature>
<dbReference type="InterPro" id="IPR036259">
    <property type="entry name" value="MFS_trans_sf"/>
</dbReference>
<dbReference type="EMBL" id="FLUN01000001">
    <property type="protein sequence ID" value="SBW00996.1"/>
    <property type="molecule type" value="Genomic_DNA"/>
</dbReference>
<reference evidence="9" key="1">
    <citation type="submission" date="2016-04" db="EMBL/GenBank/DDBJ databases">
        <authorList>
            <person name="Evans L.H."/>
            <person name="Alamgir A."/>
            <person name="Owens N."/>
            <person name="Weber N.D."/>
            <person name="Virtaneva K."/>
            <person name="Barbian K."/>
            <person name="Babar A."/>
            <person name="Rosenke K."/>
        </authorList>
    </citation>
    <scope>NUCLEOTIDE SEQUENCE</scope>
    <source>
        <strain evidence="9">86</strain>
    </source>
</reference>
<evidence type="ECO:0000256" key="1">
    <source>
        <dbReference type="ARBA" id="ARBA00004651"/>
    </source>
</evidence>
<dbReference type="PANTHER" id="PTHR43266:SF9">
    <property type="entry name" value="PERMEASE, MAJOR FACILITATOR SUPERFAMILY-RELATED"/>
    <property type="match status" value="1"/>
</dbReference>
<evidence type="ECO:0000256" key="7">
    <source>
        <dbReference type="SAM" id="Phobius"/>
    </source>
</evidence>
<keyword evidence="3" id="KW-1003">Cell membrane</keyword>